<comment type="caution">
    <text evidence="1">The sequence shown here is derived from an EMBL/GenBank/DDBJ whole genome shotgun (WGS) entry which is preliminary data.</text>
</comment>
<organism evidence="1">
    <name type="scientific">marine sediment metagenome</name>
    <dbReference type="NCBI Taxonomy" id="412755"/>
    <lineage>
        <taxon>unclassified sequences</taxon>
        <taxon>metagenomes</taxon>
        <taxon>ecological metagenomes</taxon>
    </lineage>
</organism>
<evidence type="ECO:0008006" key="2">
    <source>
        <dbReference type="Google" id="ProtNLM"/>
    </source>
</evidence>
<dbReference type="EMBL" id="BARS01041801">
    <property type="protein sequence ID" value="GAG36139.1"/>
    <property type="molecule type" value="Genomic_DNA"/>
</dbReference>
<accession>X0WYW8</accession>
<evidence type="ECO:0000313" key="1">
    <source>
        <dbReference type="EMBL" id="GAG36139.1"/>
    </source>
</evidence>
<reference evidence="1" key="1">
    <citation type="journal article" date="2014" name="Front. Microbiol.">
        <title>High frequency of phylogenetically diverse reductive dehalogenase-homologous genes in deep subseafloor sedimentary metagenomes.</title>
        <authorList>
            <person name="Kawai M."/>
            <person name="Futagami T."/>
            <person name="Toyoda A."/>
            <person name="Takaki Y."/>
            <person name="Nishi S."/>
            <person name="Hori S."/>
            <person name="Arai W."/>
            <person name="Tsubouchi T."/>
            <person name="Morono Y."/>
            <person name="Uchiyama I."/>
            <person name="Ito T."/>
            <person name="Fujiyama A."/>
            <person name="Inagaki F."/>
            <person name="Takami H."/>
        </authorList>
    </citation>
    <scope>NUCLEOTIDE SEQUENCE</scope>
    <source>
        <strain evidence="1">Expedition CK06-06</strain>
    </source>
</reference>
<proteinExistence type="predicted"/>
<name>X0WYW8_9ZZZZ</name>
<sequence length="87" mass="10356">MKKTKLDKYEQEIFDSYERGEWESVKNVKQEIEKHREYARNTLKKDKRVNIRISSKDLEDLQVIALQEGLPYQTLMASILHKFVAGQ</sequence>
<dbReference type="AlphaFoldDB" id="X0WYW8"/>
<protein>
    <recommendedName>
        <fullName evidence="2">Antitoxin</fullName>
    </recommendedName>
</protein>
<gene>
    <name evidence="1" type="ORF">S01H1_63505</name>
</gene>
<feature type="non-terminal residue" evidence="1">
    <location>
        <position position="87"/>
    </location>
</feature>